<accession>A0A1S8NDD8</accession>
<evidence type="ECO:0000313" key="1">
    <source>
        <dbReference type="EMBL" id="OOM14495.1"/>
    </source>
</evidence>
<evidence type="ECO:0000313" key="2">
    <source>
        <dbReference type="Proteomes" id="UP000191154"/>
    </source>
</evidence>
<protein>
    <submittedName>
        <fullName evidence="1">Uncharacterized protein</fullName>
    </submittedName>
</protein>
<comment type="caution">
    <text evidence="1">The sequence shown here is derived from an EMBL/GenBank/DDBJ whole genome shotgun (WGS) entry which is preliminary data.</text>
</comment>
<sequence>MDFLTTIFLSTSKILEINLLTSERLGILDLHVFIKTYINVEIKLIN</sequence>
<name>A0A1S8NDD8_CLOSA</name>
<dbReference type="Proteomes" id="UP000191154">
    <property type="component" value="Unassembled WGS sequence"/>
</dbReference>
<gene>
    <name evidence="1" type="ORF">CLOSAC_13750</name>
</gene>
<dbReference type="AlphaFoldDB" id="A0A1S8NDD8"/>
<dbReference type="EMBL" id="LZYZ01000002">
    <property type="protein sequence ID" value="OOM14495.1"/>
    <property type="molecule type" value="Genomic_DNA"/>
</dbReference>
<reference evidence="1 2" key="1">
    <citation type="submission" date="2016-05" db="EMBL/GenBank/DDBJ databases">
        <title>Microbial solvent formation.</title>
        <authorList>
            <person name="Poehlein A."/>
            <person name="Montoya Solano J.D."/>
            <person name="Flitsch S."/>
            <person name="Krabben P."/>
            <person name="Duerre P."/>
            <person name="Daniel R."/>
        </authorList>
    </citation>
    <scope>NUCLEOTIDE SEQUENCE [LARGE SCALE GENOMIC DNA]</scope>
    <source>
        <strain evidence="1 2">L1-8</strain>
    </source>
</reference>
<organism evidence="1 2">
    <name type="scientific">Clostridium saccharobutylicum</name>
    <dbReference type="NCBI Taxonomy" id="169679"/>
    <lineage>
        <taxon>Bacteria</taxon>
        <taxon>Bacillati</taxon>
        <taxon>Bacillota</taxon>
        <taxon>Clostridia</taxon>
        <taxon>Eubacteriales</taxon>
        <taxon>Clostridiaceae</taxon>
        <taxon>Clostridium</taxon>
    </lineage>
</organism>
<proteinExistence type="predicted"/>